<dbReference type="Proteomes" id="UP000001307">
    <property type="component" value="Unassembled WGS sequence"/>
</dbReference>
<dbReference type="PANTHER" id="PTHR12111:SF2">
    <property type="entry name" value="SPLICING FACTOR YJU2B-RELATED"/>
    <property type="match status" value="1"/>
</dbReference>
<evidence type="ECO:0000256" key="4">
    <source>
        <dbReference type="ARBA" id="ARBA00041764"/>
    </source>
</evidence>
<dbReference type="InParanoid" id="E4XF80"/>
<protein>
    <recommendedName>
        <fullName evidence="2">Probable splicing factor YJU2B</fullName>
    </recommendedName>
    <alternativeName>
        <fullName evidence="4">Coiled-coil domain-containing protein 130</fullName>
    </alternativeName>
</protein>
<dbReference type="FunCoup" id="E4XF80">
    <property type="interactions" value="96"/>
</dbReference>
<name>E4XF80_OIKDI</name>
<dbReference type="Pfam" id="PF04502">
    <property type="entry name" value="Saf4_Yju2"/>
    <property type="match status" value="1"/>
</dbReference>
<dbReference type="GO" id="GO:0071014">
    <property type="term" value="C:post-mRNA release spliceosomal complex"/>
    <property type="evidence" value="ECO:0007669"/>
    <property type="project" value="TreeGrafter"/>
</dbReference>
<evidence type="ECO:0000313" key="7">
    <source>
        <dbReference type="EMBL" id="CBY39124.1"/>
    </source>
</evidence>
<dbReference type="AlphaFoldDB" id="E4XF80"/>
<evidence type="ECO:0000313" key="8">
    <source>
        <dbReference type="Proteomes" id="UP000001307"/>
    </source>
</evidence>
<dbReference type="GO" id="GO:0005684">
    <property type="term" value="C:U2-type spliceosomal complex"/>
    <property type="evidence" value="ECO:0007669"/>
    <property type="project" value="TreeGrafter"/>
</dbReference>
<dbReference type="InterPro" id="IPR007590">
    <property type="entry name" value="Saf4/Yju2"/>
</dbReference>
<proteinExistence type="inferred from homology"/>
<reference evidence="6" key="1">
    <citation type="journal article" date="2010" name="Science">
        <title>Plasticity of animal genome architecture unmasked by rapid evolution of a pelagic tunicate.</title>
        <authorList>
            <person name="Denoeud F."/>
            <person name="Henriet S."/>
            <person name="Mungpakdee S."/>
            <person name="Aury J.M."/>
            <person name="Da Silva C."/>
            <person name="Brinkmann H."/>
            <person name="Mikhaleva J."/>
            <person name="Olsen L.C."/>
            <person name="Jubin C."/>
            <person name="Canestro C."/>
            <person name="Bouquet J.M."/>
            <person name="Danks G."/>
            <person name="Poulain J."/>
            <person name="Campsteijn C."/>
            <person name="Adamski M."/>
            <person name="Cross I."/>
            <person name="Yadetie F."/>
            <person name="Muffato M."/>
            <person name="Louis A."/>
            <person name="Butcher S."/>
            <person name="Tsagkogeorga G."/>
            <person name="Konrad A."/>
            <person name="Singh S."/>
            <person name="Jensen M.F."/>
            <person name="Cong E.H."/>
            <person name="Eikeseth-Otteraa H."/>
            <person name="Noel B."/>
            <person name="Anthouard V."/>
            <person name="Porcel B.M."/>
            <person name="Kachouri-Lafond R."/>
            <person name="Nishino A."/>
            <person name="Ugolini M."/>
            <person name="Chourrout P."/>
            <person name="Nishida H."/>
            <person name="Aasland R."/>
            <person name="Huzurbazar S."/>
            <person name="Westhof E."/>
            <person name="Delsuc F."/>
            <person name="Lehrach H."/>
            <person name="Reinhardt R."/>
            <person name="Weissenbach J."/>
            <person name="Roy S.W."/>
            <person name="Artiguenave F."/>
            <person name="Postlethwait J.H."/>
            <person name="Manak J.R."/>
            <person name="Thompson E.M."/>
            <person name="Jaillon O."/>
            <person name="Du Pasquier L."/>
            <person name="Boudinot P."/>
            <person name="Liberles D.A."/>
            <person name="Volff J.N."/>
            <person name="Philippe H."/>
            <person name="Lenhard B."/>
            <person name="Roest Crollius H."/>
            <person name="Wincker P."/>
            <person name="Chourrout D."/>
        </authorList>
    </citation>
    <scope>NUCLEOTIDE SEQUENCE [LARGE SCALE GENOMIC DNA]</scope>
</reference>
<dbReference type="OrthoDB" id="360327at2759"/>
<organism evidence="6">
    <name type="scientific">Oikopleura dioica</name>
    <name type="common">Tunicate</name>
    <dbReference type="NCBI Taxonomy" id="34765"/>
    <lineage>
        <taxon>Eukaryota</taxon>
        <taxon>Metazoa</taxon>
        <taxon>Chordata</taxon>
        <taxon>Tunicata</taxon>
        <taxon>Appendicularia</taxon>
        <taxon>Copelata</taxon>
        <taxon>Oikopleuridae</taxon>
        <taxon>Oikopleura</taxon>
    </lineage>
</organism>
<evidence type="ECO:0000256" key="2">
    <source>
        <dbReference type="ARBA" id="ARBA00029515"/>
    </source>
</evidence>
<evidence type="ECO:0000313" key="6">
    <source>
        <dbReference type="EMBL" id="CBY24268.1"/>
    </source>
</evidence>
<feature type="compositionally biased region" description="Polar residues" evidence="5">
    <location>
        <begin position="223"/>
        <end position="235"/>
    </location>
</feature>
<sequence length="290" mass="32821">MAAQLTTLKATQADGMYYPPHWRPEMGSLDKMHGSHHLTHQAKKIKEGILIVRIELPFPIWCTGCNNKFALATRYTAEKFCVGKYLSTPVYKFKMKCHKCPQMHEMRTDPANFDYLCVSGCRRDVRTWDMEENGQVSFTDSAERARLDTDPMFALEKGKNDKNVHDERKPELLKLKIENAVKHGDSFKLNRALRAGLRYAKWHENESTDDEKALAKVIMTQKVKSAGSSKSQEAQNKLKGAKRTLTLSKLGVSKKSKSSDEFVKPATPPKPNSAKMGLICDYSDSSEDES</sequence>
<dbReference type="EMBL" id="FN653044">
    <property type="protein sequence ID" value="CBY24268.1"/>
    <property type="molecule type" value="Genomic_DNA"/>
</dbReference>
<evidence type="ECO:0000256" key="1">
    <source>
        <dbReference type="ARBA" id="ARBA00005595"/>
    </source>
</evidence>
<evidence type="ECO:0000256" key="5">
    <source>
        <dbReference type="SAM" id="MobiDB-lite"/>
    </source>
</evidence>
<dbReference type="EMBL" id="FN655433">
    <property type="protein sequence ID" value="CBY39124.1"/>
    <property type="molecule type" value="Genomic_DNA"/>
</dbReference>
<dbReference type="PANTHER" id="PTHR12111">
    <property type="entry name" value="SPLICING FACTOR YJU2"/>
    <property type="match status" value="1"/>
</dbReference>
<feature type="region of interest" description="Disordered" evidence="5">
    <location>
        <begin position="223"/>
        <end position="290"/>
    </location>
</feature>
<comment type="function">
    <text evidence="3">May be involved in mRNA splicing.</text>
</comment>
<evidence type="ECO:0000256" key="3">
    <source>
        <dbReference type="ARBA" id="ARBA00037140"/>
    </source>
</evidence>
<keyword evidence="8" id="KW-1185">Reference proteome</keyword>
<dbReference type="Proteomes" id="UP000011014">
    <property type="component" value="Unassembled WGS sequence"/>
</dbReference>
<dbReference type="GO" id="GO:0000398">
    <property type="term" value="P:mRNA splicing, via spliceosome"/>
    <property type="evidence" value="ECO:0007669"/>
    <property type="project" value="InterPro"/>
</dbReference>
<gene>
    <name evidence="6" type="ORF">GSOID_T00009620001</name>
    <name evidence="7" type="ORF">GSOID_T00019669001</name>
</gene>
<comment type="similarity">
    <text evidence="1">Belongs to the CWC16 family.</text>
</comment>
<accession>E4XF80</accession>